<dbReference type="AlphaFoldDB" id="A0A9X2ADX8"/>
<protein>
    <submittedName>
        <fullName evidence="2">Uncharacterized protein</fullName>
    </submittedName>
</protein>
<keyword evidence="1" id="KW-1133">Transmembrane helix</keyword>
<proteinExistence type="predicted"/>
<evidence type="ECO:0000313" key="2">
    <source>
        <dbReference type="EMBL" id="MCI1186651.1"/>
    </source>
</evidence>
<gene>
    <name evidence="2" type="ORF">MON38_04420</name>
</gene>
<accession>A0A9X2ADX8</accession>
<comment type="caution">
    <text evidence="2">The sequence shown here is derived from an EMBL/GenBank/DDBJ whole genome shotgun (WGS) entry which is preliminary data.</text>
</comment>
<dbReference type="RefSeq" id="WP_241934919.1">
    <property type="nucleotide sequence ID" value="NZ_JALBGC010000001.1"/>
</dbReference>
<evidence type="ECO:0000313" key="3">
    <source>
        <dbReference type="Proteomes" id="UP001139193"/>
    </source>
</evidence>
<keyword evidence="1" id="KW-0472">Membrane</keyword>
<feature type="transmembrane region" description="Helical" evidence="1">
    <location>
        <begin position="7"/>
        <end position="25"/>
    </location>
</feature>
<dbReference type="EMBL" id="JALBGC010000001">
    <property type="protein sequence ID" value="MCI1186651.1"/>
    <property type="molecule type" value="Genomic_DNA"/>
</dbReference>
<evidence type="ECO:0000256" key="1">
    <source>
        <dbReference type="SAM" id="Phobius"/>
    </source>
</evidence>
<feature type="transmembrane region" description="Helical" evidence="1">
    <location>
        <begin position="72"/>
        <end position="91"/>
    </location>
</feature>
<name>A0A9X2ADX8_9BACT</name>
<reference evidence="2" key="1">
    <citation type="submission" date="2022-03" db="EMBL/GenBank/DDBJ databases">
        <title>Bacterial whole genome sequence for Hymenobacter sp. DH14.</title>
        <authorList>
            <person name="Le V."/>
        </authorList>
    </citation>
    <scope>NUCLEOTIDE SEQUENCE</scope>
    <source>
        <strain evidence="2">DH14</strain>
    </source>
</reference>
<keyword evidence="3" id="KW-1185">Reference proteome</keyword>
<feature type="transmembrane region" description="Helical" evidence="1">
    <location>
        <begin position="45"/>
        <end position="65"/>
    </location>
</feature>
<dbReference type="Proteomes" id="UP001139193">
    <property type="component" value="Unassembled WGS sequence"/>
</dbReference>
<organism evidence="2 3">
    <name type="scientific">Hymenobacter cyanobacteriorum</name>
    <dbReference type="NCBI Taxonomy" id="2926463"/>
    <lineage>
        <taxon>Bacteria</taxon>
        <taxon>Pseudomonadati</taxon>
        <taxon>Bacteroidota</taxon>
        <taxon>Cytophagia</taxon>
        <taxon>Cytophagales</taxon>
        <taxon>Hymenobacteraceae</taxon>
        <taxon>Hymenobacter</taxon>
    </lineage>
</organism>
<keyword evidence="1" id="KW-0812">Transmembrane</keyword>
<sequence>MAFIFSRSFLFVLGINILFFIWVLLDFNHREGIHFRAVETLTLMLLLPIAIIGNAGLWSIAFGFNKRLLTKAFGYLLLLLMSGCTAVWVHGCATGVTI</sequence>